<feature type="transmembrane region" description="Helical" evidence="9">
    <location>
        <begin position="196"/>
        <end position="217"/>
    </location>
</feature>
<dbReference type="PANTHER" id="PTHR30588">
    <property type="entry name" value="BRANCHED-CHAIN AMINO ACID TRANSPORT SYSTEM 2 CARRIER PROTEIN"/>
    <property type="match status" value="1"/>
</dbReference>
<dbReference type="RefSeq" id="WP_041060127.1">
    <property type="nucleotide sequence ID" value="NZ_JXRR01000017.1"/>
</dbReference>
<comment type="caution">
    <text evidence="10">The sequence shown here is derived from an EMBL/GenBank/DDBJ whole genome shotgun (WGS) entry which is preliminary data.</text>
</comment>
<feature type="transmembrane region" description="Helical" evidence="9">
    <location>
        <begin position="229"/>
        <end position="251"/>
    </location>
</feature>
<feature type="transmembrane region" description="Helical" evidence="9">
    <location>
        <begin position="7"/>
        <end position="30"/>
    </location>
</feature>
<feature type="transmembrane region" description="Helical" evidence="9">
    <location>
        <begin position="77"/>
        <end position="98"/>
    </location>
</feature>
<dbReference type="GO" id="GO:0015818">
    <property type="term" value="P:isoleucine transport"/>
    <property type="evidence" value="ECO:0007669"/>
    <property type="project" value="TreeGrafter"/>
</dbReference>
<evidence type="ECO:0000256" key="5">
    <source>
        <dbReference type="ARBA" id="ARBA00022692"/>
    </source>
</evidence>
<protein>
    <recommendedName>
        <fullName evidence="9">Branched-chain amino acid transport system carrier protein</fullName>
    </recommendedName>
</protein>
<feature type="transmembrane region" description="Helical" evidence="9">
    <location>
        <begin position="318"/>
        <end position="337"/>
    </location>
</feature>
<dbReference type="InterPro" id="IPR004685">
    <property type="entry name" value="Brnchd-chn_aa_trnsp_Livcs"/>
</dbReference>
<keyword evidence="6 9" id="KW-0029">Amino-acid transport</keyword>
<dbReference type="Proteomes" id="UP000031972">
    <property type="component" value="Unassembled WGS sequence"/>
</dbReference>
<evidence type="ECO:0000256" key="1">
    <source>
        <dbReference type="ARBA" id="ARBA00004651"/>
    </source>
</evidence>
<feature type="transmembrane region" description="Helical" evidence="9">
    <location>
        <begin position="155"/>
        <end position="176"/>
    </location>
</feature>
<feature type="transmembrane region" description="Helical" evidence="9">
    <location>
        <begin position="42"/>
        <end position="65"/>
    </location>
</feature>
<dbReference type="PANTHER" id="PTHR30588:SF8">
    <property type="entry name" value="BRANCHED-CHAIN AMINO ACID PERMEASE BRAB"/>
    <property type="match status" value="1"/>
</dbReference>
<feature type="transmembrane region" description="Helical" evidence="9">
    <location>
        <begin position="124"/>
        <end position="143"/>
    </location>
</feature>
<feature type="transmembrane region" description="Helical" evidence="9">
    <location>
        <begin position="416"/>
        <end position="437"/>
    </location>
</feature>
<comment type="similarity">
    <text evidence="2 9">Belongs to the branched chain amino acid transporter family.</text>
</comment>
<gene>
    <name evidence="10" type="ORF">KR50_30130</name>
</gene>
<evidence type="ECO:0000313" key="11">
    <source>
        <dbReference type="Proteomes" id="UP000031972"/>
    </source>
</evidence>
<organism evidence="10 11">
    <name type="scientific">Jeotgalibacillus campisalis</name>
    <dbReference type="NCBI Taxonomy" id="220754"/>
    <lineage>
        <taxon>Bacteria</taxon>
        <taxon>Bacillati</taxon>
        <taxon>Bacillota</taxon>
        <taxon>Bacilli</taxon>
        <taxon>Bacillales</taxon>
        <taxon>Caryophanaceae</taxon>
        <taxon>Jeotgalibacillus</taxon>
    </lineage>
</organism>
<keyword evidence="3 9" id="KW-0813">Transport</keyword>
<dbReference type="PATRIC" id="fig|220754.4.peg.3025"/>
<evidence type="ECO:0000256" key="4">
    <source>
        <dbReference type="ARBA" id="ARBA00022475"/>
    </source>
</evidence>
<dbReference type="AlphaFoldDB" id="A0A0C2VQQ9"/>
<feature type="transmembrane region" description="Helical" evidence="9">
    <location>
        <begin position="286"/>
        <end position="311"/>
    </location>
</feature>
<evidence type="ECO:0000256" key="7">
    <source>
        <dbReference type="ARBA" id="ARBA00022989"/>
    </source>
</evidence>
<comment type="subcellular location">
    <subcellularLocation>
        <location evidence="1 9">Cell membrane</location>
        <topology evidence="1 9">Multi-pass membrane protein</topology>
    </subcellularLocation>
</comment>
<feature type="transmembrane region" description="Helical" evidence="9">
    <location>
        <begin position="343"/>
        <end position="363"/>
    </location>
</feature>
<accession>A0A0C2VQQ9</accession>
<dbReference type="Pfam" id="PF05525">
    <property type="entry name" value="Branch_AA_trans"/>
    <property type="match status" value="1"/>
</dbReference>
<sequence length="447" mass="46880">MKQHTLSFSGILTIGLMLFALFLGAGNLIFPPLLGQQAGEHLALAIIGFLITGVGLPLLGVIAIAQSGGDPQKLASRVHPIFGIIFTFTLYLAIGPFFGIPRTATVSYEIGVLPFLSERFMESGWFLFLFSLLFFTLTALLSLNPSRLVNRIGKILTPALIIVLSVLVAGAFITPMGDPGQPAAGYQDSPFFTGFIEGYLTLDAIAALVFAIVVITAIKEKQVHDRKSIVRVTIFAGLIAAAGLVLVYIALSQLGATSISAVGEQTNGGAILSAAASYLYGSSGAVILGLAITAACITTSIGLVSSTATYFSRLLPRISYKAFVFIFAGFSMIISNIGLTQLIAFSVPVLVMIYPMAIVLILLTFLHSAFKGYQAVYVGAIIPTFIVGVSDGLAAAGFTGNFLTSSLFFLPLMEQGVGWTVPAIAGAGIGLLTAIVLKHPSKPSADQ</sequence>
<evidence type="ECO:0000256" key="2">
    <source>
        <dbReference type="ARBA" id="ARBA00008540"/>
    </source>
</evidence>
<dbReference type="GO" id="GO:0015820">
    <property type="term" value="P:L-leucine transport"/>
    <property type="evidence" value="ECO:0007669"/>
    <property type="project" value="TreeGrafter"/>
</dbReference>
<dbReference type="GO" id="GO:0005886">
    <property type="term" value="C:plasma membrane"/>
    <property type="evidence" value="ECO:0007669"/>
    <property type="project" value="UniProtKB-SubCell"/>
</dbReference>
<evidence type="ECO:0000256" key="8">
    <source>
        <dbReference type="ARBA" id="ARBA00023136"/>
    </source>
</evidence>
<keyword evidence="7 9" id="KW-1133">Transmembrane helix</keyword>
<feature type="transmembrane region" description="Helical" evidence="9">
    <location>
        <begin position="375"/>
        <end position="396"/>
    </location>
</feature>
<dbReference type="GO" id="GO:0005304">
    <property type="term" value="F:L-valine transmembrane transporter activity"/>
    <property type="evidence" value="ECO:0007669"/>
    <property type="project" value="TreeGrafter"/>
</dbReference>
<dbReference type="NCBIfam" id="TIGR00796">
    <property type="entry name" value="livcs"/>
    <property type="match status" value="1"/>
</dbReference>
<proteinExistence type="inferred from homology"/>
<keyword evidence="5 9" id="KW-0812">Transmembrane</keyword>
<dbReference type="GO" id="GO:0015188">
    <property type="term" value="F:L-isoleucine transmembrane transporter activity"/>
    <property type="evidence" value="ECO:0007669"/>
    <property type="project" value="TreeGrafter"/>
</dbReference>
<reference evidence="10 11" key="1">
    <citation type="submission" date="2015-01" db="EMBL/GenBank/DDBJ databases">
        <title>Jeotgalibacillus campisalis genome sequencing.</title>
        <authorList>
            <person name="Goh K.M."/>
            <person name="Chan K.-G."/>
            <person name="Yaakop A.S."/>
            <person name="Ee R."/>
            <person name="Gan H.M."/>
            <person name="Chan C.S."/>
        </authorList>
    </citation>
    <scope>NUCLEOTIDE SEQUENCE [LARGE SCALE GENOMIC DNA]</scope>
    <source>
        <strain evidence="10 11">SF-57</strain>
    </source>
</reference>
<keyword evidence="11" id="KW-1185">Reference proteome</keyword>
<dbReference type="EMBL" id="JXRR01000017">
    <property type="protein sequence ID" value="KIL46338.1"/>
    <property type="molecule type" value="Genomic_DNA"/>
</dbReference>
<evidence type="ECO:0000256" key="6">
    <source>
        <dbReference type="ARBA" id="ARBA00022970"/>
    </source>
</evidence>
<keyword evidence="8 9" id="KW-0472">Membrane</keyword>
<dbReference type="GO" id="GO:0015190">
    <property type="term" value="F:L-leucine transmembrane transporter activity"/>
    <property type="evidence" value="ECO:0007669"/>
    <property type="project" value="TreeGrafter"/>
</dbReference>
<evidence type="ECO:0000256" key="9">
    <source>
        <dbReference type="RuleBase" id="RU362122"/>
    </source>
</evidence>
<comment type="function">
    <text evidence="9">Component of the transport system for branched-chain amino acids.</text>
</comment>
<dbReference type="OrthoDB" id="9783920at2"/>
<name>A0A0C2VQQ9_9BACL</name>
<evidence type="ECO:0000313" key="10">
    <source>
        <dbReference type="EMBL" id="KIL46338.1"/>
    </source>
</evidence>
<evidence type="ECO:0000256" key="3">
    <source>
        <dbReference type="ARBA" id="ARBA00022448"/>
    </source>
</evidence>
<keyword evidence="4" id="KW-1003">Cell membrane</keyword>